<dbReference type="PIRSF" id="PIRSF016661">
    <property type="entry name" value="BioY"/>
    <property type="match status" value="1"/>
</dbReference>
<feature type="transmembrane region" description="Helical" evidence="3">
    <location>
        <begin position="168"/>
        <end position="190"/>
    </location>
</feature>
<accession>A0A0C1JJV6</accession>
<organism evidence="4 5">
    <name type="scientific">Candidatus Protochlamydia amoebophila</name>
    <dbReference type="NCBI Taxonomy" id="362787"/>
    <lineage>
        <taxon>Bacteria</taxon>
        <taxon>Pseudomonadati</taxon>
        <taxon>Chlamydiota</taxon>
        <taxon>Chlamydiia</taxon>
        <taxon>Parachlamydiales</taxon>
        <taxon>Parachlamydiaceae</taxon>
        <taxon>Candidatus Protochlamydia</taxon>
    </lineage>
</organism>
<gene>
    <name evidence="4" type="primary">bioY</name>
    <name evidence="4" type="ORF">DB44_FI00010</name>
</gene>
<dbReference type="Gene3D" id="1.10.1760.20">
    <property type="match status" value="1"/>
</dbReference>
<feature type="transmembrane region" description="Helical" evidence="3">
    <location>
        <begin position="80"/>
        <end position="99"/>
    </location>
</feature>
<feature type="transmembrane region" description="Helical" evidence="3">
    <location>
        <begin position="140"/>
        <end position="162"/>
    </location>
</feature>
<dbReference type="PANTHER" id="PTHR34295">
    <property type="entry name" value="BIOTIN TRANSPORTER BIOY"/>
    <property type="match status" value="1"/>
</dbReference>
<feature type="transmembrane region" description="Helical" evidence="3">
    <location>
        <begin position="111"/>
        <end position="128"/>
    </location>
</feature>
<keyword evidence="2" id="KW-1003">Cell membrane</keyword>
<feature type="transmembrane region" description="Helical" evidence="3">
    <location>
        <begin position="31"/>
        <end position="50"/>
    </location>
</feature>
<dbReference type="Proteomes" id="UP000031465">
    <property type="component" value="Unassembled WGS sequence"/>
</dbReference>
<dbReference type="InterPro" id="IPR003784">
    <property type="entry name" value="BioY"/>
</dbReference>
<evidence type="ECO:0000256" key="1">
    <source>
        <dbReference type="ARBA" id="ARBA00010692"/>
    </source>
</evidence>
<dbReference type="Pfam" id="PF02632">
    <property type="entry name" value="BioY"/>
    <property type="match status" value="1"/>
</dbReference>
<evidence type="ECO:0000256" key="3">
    <source>
        <dbReference type="SAM" id="Phobius"/>
    </source>
</evidence>
<proteinExistence type="inferred from homology"/>
<keyword evidence="2 3" id="KW-0472">Membrane</keyword>
<sequence length="197" mass="21889">MLNPHRYKMANSVDLSHVDESTNFLIKNWSVAFQVLAASFFLALCAQIKITLPFTPIPLTMQTLAVMIIGVTLGKRNGVWAILAYFAEIAVGMPVLSNFEMNPLVFFGPKAGYIFGFLAQVYLMGWAVEKMKNHQIQFLALMGFVACITQLAIGVLGLAPFVGWKNVIMMGFYPFIGGEILKIFLLCISLKTLRKSI</sequence>
<keyword evidence="3" id="KW-1133">Transmembrane helix</keyword>
<evidence type="ECO:0000313" key="4">
    <source>
        <dbReference type="EMBL" id="KIC70901.1"/>
    </source>
</evidence>
<evidence type="ECO:0000256" key="2">
    <source>
        <dbReference type="PIRNR" id="PIRNR016661"/>
    </source>
</evidence>
<feature type="transmembrane region" description="Helical" evidence="3">
    <location>
        <begin position="56"/>
        <end position="73"/>
    </location>
</feature>
<dbReference type="PATRIC" id="fig|362787.3.peg.1897"/>
<comment type="caution">
    <text evidence="4">The sequence shown here is derived from an EMBL/GenBank/DDBJ whole genome shotgun (WGS) entry which is preliminary data.</text>
</comment>
<keyword evidence="2" id="KW-0813">Transport</keyword>
<name>A0A0C1JJV6_9BACT</name>
<evidence type="ECO:0000313" key="5">
    <source>
        <dbReference type="Proteomes" id="UP000031465"/>
    </source>
</evidence>
<dbReference type="GO" id="GO:0005886">
    <property type="term" value="C:plasma membrane"/>
    <property type="evidence" value="ECO:0007669"/>
    <property type="project" value="UniProtKB-SubCell"/>
</dbReference>
<dbReference type="PANTHER" id="PTHR34295:SF1">
    <property type="entry name" value="BIOTIN TRANSPORTER BIOY"/>
    <property type="match status" value="1"/>
</dbReference>
<dbReference type="EMBL" id="JSAN01000131">
    <property type="protein sequence ID" value="KIC70901.1"/>
    <property type="molecule type" value="Genomic_DNA"/>
</dbReference>
<comment type="subcellular location">
    <subcellularLocation>
        <location evidence="2">Cell membrane</location>
        <topology evidence="2">Multi-pass membrane protein</topology>
    </subcellularLocation>
</comment>
<protein>
    <recommendedName>
        <fullName evidence="2">Biotin transporter</fullName>
    </recommendedName>
</protein>
<keyword evidence="3" id="KW-0812">Transmembrane</keyword>
<dbReference type="GO" id="GO:0015225">
    <property type="term" value="F:biotin transmembrane transporter activity"/>
    <property type="evidence" value="ECO:0007669"/>
    <property type="project" value="UniProtKB-UniRule"/>
</dbReference>
<dbReference type="AlphaFoldDB" id="A0A0C1JJV6"/>
<comment type="similarity">
    <text evidence="1 2">Belongs to the BioY family.</text>
</comment>
<reference evidence="4 5" key="1">
    <citation type="journal article" date="2014" name="Mol. Biol. Evol.">
        <title>Massive expansion of Ubiquitination-related gene families within the Chlamydiae.</title>
        <authorList>
            <person name="Domman D."/>
            <person name="Collingro A."/>
            <person name="Lagkouvardos I."/>
            <person name="Gehre L."/>
            <person name="Weinmaier T."/>
            <person name="Rattei T."/>
            <person name="Subtil A."/>
            <person name="Horn M."/>
        </authorList>
    </citation>
    <scope>NUCLEOTIDE SEQUENCE [LARGE SCALE GENOMIC DNA]</scope>
    <source>
        <strain evidence="4 5">EI2</strain>
    </source>
</reference>